<feature type="region of interest" description="Disordered" evidence="3">
    <location>
        <begin position="1"/>
        <end position="49"/>
    </location>
</feature>
<dbReference type="EMBL" id="VOPW01000001">
    <property type="protein sequence ID" value="TXC65439.1"/>
    <property type="molecule type" value="Genomic_DNA"/>
</dbReference>
<feature type="region of interest" description="Disordered" evidence="3">
    <location>
        <begin position="66"/>
        <end position="91"/>
    </location>
</feature>
<dbReference type="InterPro" id="IPR010941">
    <property type="entry name" value="PhaC_N"/>
</dbReference>
<evidence type="ECO:0000256" key="1">
    <source>
        <dbReference type="ARBA" id="ARBA00022679"/>
    </source>
</evidence>
<organism evidence="5 6">
    <name type="scientific">Piscinibacter aquaticus</name>
    <dbReference type="NCBI Taxonomy" id="392597"/>
    <lineage>
        <taxon>Bacteria</taxon>
        <taxon>Pseudomonadati</taxon>
        <taxon>Pseudomonadota</taxon>
        <taxon>Betaproteobacteria</taxon>
        <taxon>Burkholderiales</taxon>
        <taxon>Sphaerotilaceae</taxon>
        <taxon>Piscinibacter</taxon>
    </lineage>
</organism>
<feature type="compositionally biased region" description="Low complexity" evidence="3">
    <location>
        <begin position="222"/>
        <end position="242"/>
    </location>
</feature>
<feature type="region of interest" description="Disordered" evidence="3">
    <location>
        <begin position="176"/>
        <end position="242"/>
    </location>
</feature>
<feature type="domain" description="Poly-beta-hydroxybutyrate polymerase N-terminal" evidence="4">
    <location>
        <begin position="248"/>
        <end position="313"/>
    </location>
</feature>
<reference evidence="5 6" key="1">
    <citation type="submission" date="2019-08" db="EMBL/GenBank/DDBJ databases">
        <authorList>
            <person name="Khan S.A."/>
            <person name="Jeon C.O."/>
            <person name="Jeong S.E."/>
        </authorList>
    </citation>
    <scope>NUCLEOTIDE SEQUENCE [LARGE SCALE GENOMIC DNA]</scope>
    <source>
        <strain evidence="6">IMCC1728</strain>
    </source>
</reference>
<dbReference type="Proteomes" id="UP000321832">
    <property type="component" value="Unassembled WGS sequence"/>
</dbReference>
<feature type="region of interest" description="Disordered" evidence="3">
    <location>
        <begin position="563"/>
        <end position="592"/>
    </location>
</feature>
<evidence type="ECO:0000313" key="6">
    <source>
        <dbReference type="Proteomes" id="UP000321832"/>
    </source>
</evidence>
<evidence type="ECO:0000256" key="3">
    <source>
        <dbReference type="SAM" id="MobiDB-lite"/>
    </source>
</evidence>
<feature type="region of interest" description="Disordered" evidence="3">
    <location>
        <begin position="124"/>
        <end position="150"/>
    </location>
</feature>
<gene>
    <name evidence="5" type="ORF">FSC37_03015</name>
</gene>
<feature type="compositionally biased region" description="Basic and acidic residues" evidence="3">
    <location>
        <begin position="1"/>
        <end position="20"/>
    </location>
</feature>
<dbReference type="AlphaFoldDB" id="A0A5C6TYN3"/>
<feature type="compositionally biased region" description="Basic and acidic residues" evidence="3">
    <location>
        <begin position="180"/>
        <end position="203"/>
    </location>
</feature>
<evidence type="ECO:0000256" key="2">
    <source>
        <dbReference type="ARBA" id="ARBA00023315"/>
    </source>
</evidence>
<dbReference type="InterPro" id="IPR029058">
    <property type="entry name" value="AB_hydrolase_fold"/>
</dbReference>
<keyword evidence="1" id="KW-0808">Transferase</keyword>
<sequence length="644" mass="68248">MDHLGGDVHQQADEAEHPDGPRQPGWHGGVGVARVRQHAADSSKRGGAPVWPVLDQRLCRRPAPRCADGHAARRNPHRTPRPPAARGGFPTDRRAVAGLAVAGLGRLGLAPGRLTRAADGAGVAGDAAGHRCAAGQRRPGRCRRRGPALSPSRLGELAVQRDAQQLPQCRGLVARRRAAAGHDEPPCRTDRLHGPTVAGRDDAGELVAQQPGGAAGQRGKAGRAAAPGLAELAGRPATPATERAAAEREARFKVGRDVAVTPGEVVMRNGLAELIRYAPQTKTVHPEPVLIVPSWIMKYYILDLSPHNSLVRYPVSQGHVVYMLSWKNPEASDHDLTMDDYLRLGPFDALKAIAALEGRAPAHAMGYCLGGTLMAIAAAALAREGVVADRKRLAPLKTLTLLAAQTDFSEPGELGLFIDESRRLPAGTEPRPRLLPRRGDGRVVPVPALARPGLDAAHARIPDGRARAAERPDGLEQRLDPHAGAHAPRVPDLAVPAQRIGDGQLPRRRARGQDGLAGRPAPAGVPRRHHARPRLAVALGLQAAPPVRGGDHLRLGQRRAQRRHRVGAGPSAPQLPPRHAARPRAVGSAGRLGARRGRARGLLVAGLASLACRSFFTPACAATAGTRHFPRCRPGTYVLKCFSD</sequence>
<keyword evidence="6" id="KW-1185">Reference proteome</keyword>
<dbReference type="Pfam" id="PF07167">
    <property type="entry name" value="PhaC_N"/>
    <property type="match status" value="1"/>
</dbReference>
<feature type="region of interest" description="Disordered" evidence="3">
    <location>
        <begin position="502"/>
        <end position="529"/>
    </location>
</feature>
<evidence type="ECO:0000313" key="5">
    <source>
        <dbReference type="EMBL" id="TXC65439.1"/>
    </source>
</evidence>
<name>A0A5C6TYN3_9BURK</name>
<evidence type="ECO:0000259" key="4">
    <source>
        <dbReference type="Pfam" id="PF07167"/>
    </source>
</evidence>
<accession>A0A5C6TYN3</accession>
<keyword evidence="2" id="KW-0012">Acyltransferase</keyword>
<protein>
    <recommendedName>
        <fullName evidence="4">Poly-beta-hydroxybutyrate polymerase N-terminal domain-containing protein</fullName>
    </recommendedName>
</protein>
<dbReference type="InterPro" id="IPR051321">
    <property type="entry name" value="PHA/PHB_synthase"/>
</dbReference>
<dbReference type="GO" id="GO:0016746">
    <property type="term" value="F:acyltransferase activity"/>
    <property type="evidence" value="ECO:0007669"/>
    <property type="project" value="UniProtKB-KW"/>
</dbReference>
<dbReference type="SUPFAM" id="SSF53474">
    <property type="entry name" value="alpha/beta-Hydrolases"/>
    <property type="match status" value="1"/>
</dbReference>
<proteinExistence type="predicted"/>
<feature type="compositionally biased region" description="Low complexity" evidence="3">
    <location>
        <begin position="124"/>
        <end position="137"/>
    </location>
</feature>
<dbReference type="PANTHER" id="PTHR36837:SF5">
    <property type="entry name" value="POLY-3-HYDROXYBUTYRATE SYNTHASE"/>
    <property type="match status" value="1"/>
</dbReference>
<comment type="caution">
    <text evidence="5">The sequence shown here is derived from an EMBL/GenBank/DDBJ whole genome shotgun (WGS) entry which is preliminary data.</text>
</comment>
<dbReference type="GO" id="GO:0042619">
    <property type="term" value="P:poly-hydroxybutyrate biosynthetic process"/>
    <property type="evidence" value="ECO:0007669"/>
    <property type="project" value="InterPro"/>
</dbReference>
<dbReference type="PANTHER" id="PTHR36837">
    <property type="entry name" value="POLY(3-HYDROXYALKANOATE) POLYMERASE SUBUNIT PHAC"/>
    <property type="match status" value="1"/>
</dbReference>